<dbReference type="EMBL" id="CAXITT010000341">
    <property type="protein sequence ID" value="CAL1539534.1"/>
    <property type="molecule type" value="Genomic_DNA"/>
</dbReference>
<dbReference type="SUPFAM" id="SSF55120">
    <property type="entry name" value="Pseudouridine synthase"/>
    <property type="match status" value="1"/>
</dbReference>
<keyword evidence="7" id="KW-1185">Reference proteome</keyword>
<dbReference type="GO" id="GO:0001522">
    <property type="term" value="P:pseudouridine synthesis"/>
    <property type="evidence" value="ECO:0007669"/>
    <property type="project" value="InterPro"/>
</dbReference>
<dbReference type="FunFam" id="3.30.2350.20:FF:000003">
    <property type="entry name" value="Pseudouridylate synthase 7 homolog"/>
    <property type="match status" value="1"/>
</dbReference>
<keyword evidence="2" id="KW-0819">tRNA processing</keyword>
<dbReference type="InterPro" id="IPR001656">
    <property type="entry name" value="PsdUridine_synth_TruD"/>
</dbReference>
<evidence type="ECO:0000256" key="3">
    <source>
        <dbReference type="ARBA" id="ARBA00023235"/>
    </source>
</evidence>
<dbReference type="PANTHER" id="PTHR13326">
    <property type="entry name" value="TRNA PSEUDOURIDINE SYNTHASE D"/>
    <property type="match status" value="1"/>
</dbReference>
<comment type="caution">
    <text evidence="6">The sequence shown here is derived from an EMBL/GenBank/DDBJ whole genome shotgun (WGS) entry which is preliminary data.</text>
</comment>
<gene>
    <name evidence="6" type="ORF">GSLYS_00013271001</name>
</gene>
<dbReference type="NCBIfam" id="TIGR00094">
    <property type="entry name" value="tRNA_TruD_broad"/>
    <property type="match status" value="1"/>
</dbReference>
<dbReference type="PANTHER" id="PTHR13326:SF31">
    <property type="entry name" value="PSEUDOURIDYLATE SYNTHASE 7 HOMOLOG"/>
    <property type="match status" value="1"/>
</dbReference>
<dbReference type="Pfam" id="PF01142">
    <property type="entry name" value="TruD"/>
    <property type="match status" value="1"/>
</dbReference>
<dbReference type="GO" id="GO:0005634">
    <property type="term" value="C:nucleus"/>
    <property type="evidence" value="ECO:0007669"/>
    <property type="project" value="TreeGrafter"/>
</dbReference>
<evidence type="ECO:0000256" key="1">
    <source>
        <dbReference type="ARBA" id="ARBA00007953"/>
    </source>
</evidence>
<dbReference type="InterPro" id="IPR020103">
    <property type="entry name" value="PsdUridine_synth_cat_dom_sf"/>
</dbReference>
<feature type="domain" description="TRUD" evidence="5">
    <location>
        <begin position="359"/>
        <end position="572"/>
    </location>
</feature>
<sequence>FSSKRKRALDQFELENMESIIEDHTCLSDGDSDSGPICKRSKLDFVDSEELNKKSECLTKTIAQDETNGKAFATCHSVEDEILITDTVNVKQLPLTEVQAGITEYLGTHTGFNAIIKQRYSDFIVNEVDQEGCVVHLTNLLVPEEDTEDQKQPVKEKPDCLCDEDLEKLEKLVKEADKNKTVDITAPECKDLRTKIHICIKTRFTQLETKTLEKDGQKIIQALWKTGNSRGSNREEWPKSQKLCPFVKFVLYKENKDTMDAIGLIAKTLKLKESLFQYAGTKDKRAKTSQEVTANRVHPKKLVFLNKVLRNMALGNFRYVPEPLKLGQLSGNEFTIVLRNVEGDMENIDKALSALKSLGFINYFGMQRFGTTSVPTHKIGCALLHGDWDKAIDLILMPRDDNPAKDEFQKVWMATHDPKATLEVTPRYCGLERNLLTALKNQLKPFNALEKISRNTRLLYVHSYQALVWNLMTSRRLKQLGSKVVVGDLVITKEAHKTDHPNPTVVTLENISDYSLHDVVLPLPGHDVIYPQNEVRDWYRSTLEADGLNIDDMKRHQKDYSLPGAYRHVAILPSTVEWSHHTYDDYTTPLTLSDLDLINKVELPATCSNAKYRAVACKLKLPSSCYATMALREILRTDTSAAYQTSLNVGISW</sequence>
<comment type="catalytic activity">
    <reaction evidence="4">
        <text>a uridine in tRNA = a pseudouridine in tRNA</text>
        <dbReference type="Rhea" id="RHEA:54572"/>
        <dbReference type="Rhea" id="RHEA-COMP:13339"/>
        <dbReference type="Rhea" id="RHEA-COMP:13934"/>
        <dbReference type="ChEBI" id="CHEBI:65314"/>
        <dbReference type="ChEBI" id="CHEBI:65315"/>
    </reaction>
</comment>
<evidence type="ECO:0000256" key="2">
    <source>
        <dbReference type="ARBA" id="ARBA00022694"/>
    </source>
</evidence>
<dbReference type="AlphaFoldDB" id="A0AAV2HZ07"/>
<reference evidence="6 7" key="1">
    <citation type="submission" date="2024-04" db="EMBL/GenBank/DDBJ databases">
        <authorList>
            <consortium name="Genoscope - CEA"/>
            <person name="William W."/>
        </authorList>
    </citation>
    <scope>NUCLEOTIDE SEQUENCE [LARGE SCALE GENOMIC DNA]</scope>
</reference>
<feature type="non-terminal residue" evidence="6">
    <location>
        <position position="1"/>
    </location>
</feature>
<dbReference type="InterPro" id="IPR042214">
    <property type="entry name" value="TruD_catalytic"/>
</dbReference>
<evidence type="ECO:0000313" key="6">
    <source>
        <dbReference type="EMBL" id="CAL1539534.1"/>
    </source>
</evidence>
<dbReference type="Proteomes" id="UP001497497">
    <property type="component" value="Unassembled WGS sequence"/>
</dbReference>
<evidence type="ECO:0000256" key="4">
    <source>
        <dbReference type="ARBA" id="ARBA00036943"/>
    </source>
</evidence>
<proteinExistence type="inferred from homology"/>
<evidence type="ECO:0000259" key="5">
    <source>
        <dbReference type="PROSITE" id="PS50984"/>
    </source>
</evidence>
<dbReference type="InterPro" id="IPR011760">
    <property type="entry name" value="PsdUridine_synth_TruD_insert"/>
</dbReference>
<dbReference type="GO" id="GO:0009982">
    <property type="term" value="F:pseudouridine synthase activity"/>
    <property type="evidence" value="ECO:0007669"/>
    <property type="project" value="InterPro"/>
</dbReference>
<evidence type="ECO:0000313" key="7">
    <source>
        <dbReference type="Proteomes" id="UP001497497"/>
    </source>
</evidence>
<dbReference type="Gene3D" id="3.30.2350.20">
    <property type="entry name" value="TruD, catalytic domain"/>
    <property type="match status" value="2"/>
</dbReference>
<dbReference type="PIRSF" id="PIRSF037016">
    <property type="entry name" value="Pseudouridin_synth_euk_prd"/>
    <property type="match status" value="1"/>
</dbReference>
<dbReference type="GO" id="GO:0008033">
    <property type="term" value="P:tRNA processing"/>
    <property type="evidence" value="ECO:0007669"/>
    <property type="project" value="UniProtKB-KW"/>
</dbReference>
<dbReference type="CDD" id="cd02576">
    <property type="entry name" value="PseudoU_synth_ScPUS7"/>
    <property type="match status" value="1"/>
</dbReference>
<dbReference type="GO" id="GO:0003723">
    <property type="term" value="F:RNA binding"/>
    <property type="evidence" value="ECO:0007669"/>
    <property type="project" value="InterPro"/>
</dbReference>
<keyword evidence="3" id="KW-0413">Isomerase</keyword>
<organism evidence="6 7">
    <name type="scientific">Lymnaea stagnalis</name>
    <name type="common">Great pond snail</name>
    <name type="synonym">Helix stagnalis</name>
    <dbReference type="NCBI Taxonomy" id="6523"/>
    <lineage>
        <taxon>Eukaryota</taxon>
        <taxon>Metazoa</taxon>
        <taxon>Spiralia</taxon>
        <taxon>Lophotrochozoa</taxon>
        <taxon>Mollusca</taxon>
        <taxon>Gastropoda</taxon>
        <taxon>Heterobranchia</taxon>
        <taxon>Euthyneura</taxon>
        <taxon>Panpulmonata</taxon>
        <taxon>Hygrophila</taxon>
        <taxon>Lymnaeoidea</taxon>
        <taxon>Lymnaeidae</taxon>
        <taxon>Lymnaea</taxon>
    </lineage>
</organism>
<name>A0AAV2HZ07_LYMST</name>
<comment type="similarity">
    <text evidence="1">Belongs to the pseudouridine synthase TruD family.</text>
</comment>
<protein>
    <recommendedName>
        <fullName evidence="5">TRUD domain-containing protein</fullName>
    </recommendedName>
</protein>
<dbReference type="PROSITE" id="PS50984">
    <property type="entry name" value="TRUD"/>
    <property type="match status" value="1"/>
</dbReference>
<accession>A0AAV2HZ07</accession>